<evidence type="ECO:0000313" key="6">
    <source>
        <dbReference type="EMBL" id="CAE4639389.1"/>
    </source>
</evidence>
<dbReference type="GO" id="GO:0004842">
    <property type="term" value="F:ubiquitin-protein transferase activity"/>
    <property type="evidence" value="ECO:0007669"/>
    <property type="project" value="InterPro"/>
</dbReference>
<dbReference type="InterPro" id="IPR003613">
    <property type="entry name" value="Ubox_domain"/>
</dbReference>
<feature type="compositionally biased region" description="Low complexity" evidence="2">
    <location>
        <begin position="360"/>
        <end position="387"/>
    </location>
</feature>
<dbReference type="InterPro" id="IPR013083">
    <property type="entry name" value="Znf_RING/FYVE/PHD"/>
</dbReference>
<feature type="domain" description="U-box" evidence="4">
    <location>
        <begin position="662"/>
        <end position="752"/>
    </location>
</feature>
<dbReference type="InterPro" id="IPR004087">
    <property type="entry name" value="KH_dom"/>
</dbReference>
<name>A0A6V2L3T0_9STRA</name>
<dbReference type="CDD" id="cd00105">
    <property type="entry name" value="KH-I"/>
    <property type="match status" value="1"/>
</dbReference>
<feature type="domain" description="K Homology" evidence="3">
    <location>
        <begin position="216"/>
        <end position="287"/>
    </location>
</feature>
<dbReference type="InterPro" id="IPR004088">
    <property type="entry name" value="KH_dom_type_1"/>
</dbReference>
<dbReference type="SUPFAM" id="SSF57850">
    <property type="entry name" value="RING/U-box"/>
    <property type="match status" value="1"/>
</dbReference>
<dbReference type="EMBL" id="HBNS01040946">
    <property type="protein sequence ID" value="CAE4639391.1"/>
    <property type="molecule type" value="Transcribed_RNA"/>
</dbReference>
<feature type="compositionally biased region" description="Polar residues" evidence="2">
    <location>
        <begin position="528"/>
        <end position="545"/>
    </location>
</feature>
<dbReference type="GO" id="GO:0016567">
    <property type="term" value="P:protein ubiquitination"/>
    <property type="evidence" value="ECO:0007669"/>
    <property type="project" value="InterPro"/>
</dbReference>
<dbReference type="Gene3D" id="3.30.1370.10">
    <property type="entry name" value="K Homology domain, type 1"/>
    <property type="match status" value="1"/>
</dbReference>
<feature type="region of interest" description="Disordered" evidence="2">
    <location>
        <begin position="304"/>
        <end position="330"/>
    </location>
</feature>
<sequence length="755" mass="80113">MVESEMSIHDIKRNDAKNIFLKDLTKSNQQFTKDELCSDCNATNYIHSTSLNLMPILSAPTYKPSNQKQDFISTLSNSASAGAHPPKSEKQQDDDQGEWVTASQKKGGSSSKWSTAGSKQSSQKSISSNLKSSAPGPGEPKKGENNERWRCQNGASCYWLKKGPDVCRYYHPPEEIAAVARAKLTGPTKGEKLGAVSAATRDSASVKSTGSGSGGTRVEKTLRISPSVVGWIIGKGGKTILNLKEESGAGVWIDQESMDPEAMRIVYITGSAESVEKAITMVKDLVEAAPGISPGSIVEVEGSTEEMTPMQPLQSSTTKAASTNSVDSNKVPSTIASRAVSSDSFSSVVSSAPTTNGTQAPATKKAAASTNTATTTNSTTATTTKPAVMGSGALGGVQKTPSLEDSLPLQQSSLPLSGNDIGSSHGSSLLLDSNLAPSLAPGYTTATNTAISAPSTDDFLQRPLSHVNSQPMMPHFTLSLGELSPFISTPTNAQSMNFAQGTIGSPPFSGMMHDPSYGTGVMLERNNSSFGNSSLYPHDGSQTSTPPEPVAREMSPSSTSSASDALLAFLQSYQSCFKGSAESFHQWLKDSEDIDNLSDLADAISDEDYVREVLQPGDGLVGLKGFKRISFKKAVFLAVGISIDTIGVNTGEGRFNGVIPPELMCPIRHVIMKDDPVIAADGHTYERNAIEAWYQMQQAELSVAVQELTRDPNSHRAKAILDRGVLSPVTHVKMNSLELIPNHAIRAMARDIPQL</sequence>
<dbReference type="PANTHER" id="PTHR46573:SF1">
    <property type="entry name" value="WD REPEAT, SAM AND U-BOX DOMAIN-CONTAINING PROTEIN 1"/>
    <property type="match status" value="1"/>
</dbReference>
<dbReference type="GO" id="GO:0003723">
    <property type="term" value="F:RNA binding"/>
    <property type="evidence" value="ECO:0007669"/>
    <property type="project" value="UniProtKB-UniRule"/>
</dbReference>
<protein>
    <recommendedName>
        <fullName evidence="8">U-box domain-containing protein</fullName>
    </recommendedName>
</protein>
<evidence type="ECO:0000313" key="7">
    <source>
        <dbReference type="EMBL" id="CAE4639391.1"/>
    </source>
</evidence>
<evidence type="ECO:0000259" key="4">
    <source>
        <dbReference type="SMART" id="SM00504"/>
    </source>
</evidence>
<dbReference type="Pfam" id="PF04564">
    <property type="entry name" value="U-box"/>
    <property type="match status" value="1"/>
</dbReference>
<dbReference type="Pfam" id="PF00013">
    <property type="entry name" value="KH_1"/>
    <property type="match status" value="1"/>
</dbReference>
<evidence type="ECO:0000259" key="3">
    <source>
        <dbReference type="SMART" id="SM00322"/>
    </source>
</evidence>
<gene>
    <name evidence="5" type="ORF">DBRI00130_LOCUS31874</name>
    <name evidence="6" type="ORF">DBRI00130_LOCUS31876</name>
    <name evidence="7" type="ORF">DBRI00130_LOCUS31877</name>
</gene>
<dbReference type="EMBL" id="HBNS01040943">
    <property type="protein sequence ID" value="CAE4639386.1"/>
    <property type="molecule type" value="Transcribed_RNA"/>
</dbReference>
<feature type="compositionally biased region" description="Low complexity" evidence="2">
    <location>
        <begin position="101"/>
        <end position="133"/>
    </location>
</feature>
<dbReference type="SUPFAM" id="SSF54791">
    <property type="entry name" value="Eukaryotic type KH-domain (KH-domain type I)"/>
    <property type="match status" value="1"/>
</dbReference>
<dbReference type="CDD" id="cd16655">
    <property type="entry name" value="RING-Ubox_WDSUB1-like"/>
    <property type="match status" value="1"/>
</dbReference>
<organism evidence="5">
    <name type="scientific">Ditylum brightwellii</name>
    <dbReference type="NCBI Taxonomy" id="49249"/>
    <lineage>
        <taxon>Eukaryota</taxon>
        <taxon>Sar</taxon>
        <taxon>Stramenopiles</taxon>
        <taxon>Ochrophyta</taxon>
        <taxon>Bacillariophyta</taxon>
        <taxon>Mediophyceae</taxon>
        <taxon>Lithodesmiophycidae</taxon>
        <taxon>Lithodesmiales</taxon>
        <taxon>Lithodesmiaceae</taxon>
        <taxon>Ditylum</taxon>
    </lineage>
</organism>
<dbReference type="SMART" id="SM00504">
    <property type="entry name" value="Ubox"/>
    <property type="match status" value="1"/>
</dbReference>
<dbReference type="SMART" id="SM00322">
    <property type="entry name" value="KH"/>
    <property type="match status" value="1"/>
</dbReference>
<evidence type="ECO:0000256" key="1">
    <source>
        <dbReference type="PROSITE-ProRule" id="PRU00117"/>
    </source>
</evidence>
<feature type="region of interest" description="Disordered" evidence="2">
    <location>
        <begin position="77"/>
        <end position="148"/>
    </location>
</feature>
<proteinExistence type="predicted"/>
<dbReference type="AlphaFoldDB" id="A0A6V2L3T0"/>
<evidence type="ECO:0000256" key="2">
    <source>
        <dbReference type="SAM" id="MobiDB-lite"/>
    </source>
</evidence>
<reference evidence="5" key="1">
    <citation type="submission" date="2021-01" db="EMBL/GenBank/DDBJ databases">
        <authorList>
            <person name="Corre E."/>
            <person name="Pelletier E."/>
            <person name="Niang G."/>
            <person name="Scheremetjew M."/>
            <person name="Finn R."/>
            <person name="Kale V."/>
            <person name="Holt S."/>
            <person name="Cochrane G."/>
            <person name="Meng A."/>
            <person name="Brown T."/>
            <person name="Cohen L."/>
        </authorList>
    </citation>
    <scope>NUCLEOTIDE SEQUENCE</scope>
    <source>
        <strain evidence="5">GSO104</strain>
    </source>
</reference>
<feature type="compositionally biased region" description="Basic and acidic residues" evidence="2">
    <location>
        <begin position="139"/>
        <end position="148"/>
    </location>
</feature>
<dbReference type="PANTHER" id="PTHR46573">
    <property type="entry name" value="WD REPEAT, SAM AND U-BOX DOMAIN-CONTAINING PROTEIN 1"/>
    <property type="match status" value="1"/>
</dbReference>
<feature type="compositionally biased region" description="Polar residues" evidence="2">
    <location>
        <begin position="311"/>
        <end position="330"/>
    </location>
</feature>
<dbReference type="Gene3D" id="3.30.40.10">
    <property type="entry name" value="Zinc/RING finger domain, C3HC4 (zinc finger)"/>
    <property type="match status" value="1"/>
</dbReference>
<accession>A0A6V2L3T0</accession>
<dbReference type="EMBL" id="HBNS01040945">
    <property type="protein sequence ID" value="CAE4639389.1"/>
    <property type="molecule type" value="Transcribed_RNA"/>
</dbReference>
<feature type="compositionally biased region" description="Low complexity" evidence="2">
    <location>
        <begin position="401"/>
        <end position="426"/>
    </location>
</feature>
<feature type="region of interest" description="Disordered" evidence="2">
    <location>
        <begin position="528"/>
        <end position="559"/>
    </location>
</feature>
<dbReference type="PROSITE" id="PS50084">
    <property type="entry name" value="KH_TYPE_1"/>
    <property type="match status" value="1"/>
</dbReference>
<evidence type="ECO:0000313" key="5">
    <source>
        <dbReference type="EMBL" id="CAE4639386.1"/>
    </source>
</evidence>
<evidence type="ECO:0008006" key="8">
    <source>
        <dbReference type="Google" id="ProtNLM"/>
    </source>
</evidence>
<keyword evidence="1" id="KW-0694">RNA-binding</keyword>
<feature type="region of interest" description="Disordered" evidence="2">
    <location>
        <begin position="347"/>
        <end position="426"/>
    </location>
</feature>
<dbReference type="InterPro" id="IPR036612">
    <property type="entry name" value="KH_dom_type_1_sf"/>
</dbReference>
<dbReference type="InterPro" id="IPR052085">
    <property type="entry name" value="WD-SAM-U-box"/>
</dbReference>